<accession>A0ABS7TVV8</accession>
<dbReference type="Proteomes" id="UP001139031">
    <property type="component" value="Unassembled WGS sequence"/>
</dbReference>
<dbReference type="RefSeq" id="WP_224194130.1">
    <property type="nucleotide sequence ID" value="NZ_JAIRAU010000031.1"/>
</dbReference>
<dbReference type="SMART" id="SM00342">
    <property type="entry name" value="HTH_ARAC"/>
    <property type="match status" value="1"/>
</dbReference>
<dbReference type="EMBL" id="JAIRAU010000031">
    <property type="protein sequence ID" value="MBZ5712370.1"/>
    <property type="molecule type" value="Genomic_DNA"/>
</dbReference>
<comment type="caution">
    <text evidence="6">The sequence shown here is derived from an EMBL/GenBank/DDBJ whole genome shotgun (WGS) entry which is preliminary data.</text>
</comment>
<protein>
    <submittedName>
        <fullName evidence="6">AraC family transcriptional regulator</fullName>
    </submittedName>
</protein>
<evidence type="ECO:0000256" key="2">
    <source>
        <dbReference type="ARBA" id="ARBA00023125"/>
    </source>
</evidence>
<keyword evidence="1" id="KW-0805">Transcription regulation</keyword>
<evidence type="ECO:0000313" key="6">
    <source>
        <dbReference type="EMBL" id="MBZ5712370.1"/>
    </source>
</evidence>
<dbReference type="InterPro" id="IPR003313">
    <property type="entry name" value="AraC-bd"/>
</dbReference>
<dbReference type="PANTHER" id="PTHR46796:SF2">
    <property type="entry name" value="TRANSCRIPTIONAL REGULATORY PROTEIN"/>
    <property type="match status" value="1"/>
</dbReference>
<sequence length="305" mass="33142">MGRGSVRAREGTARRRAREDGPRIEHWRPEGMEGLRVFRVEDMTGPLSSYSEYYGVVSILQGACDGWCRGAVHTVAAGGLKLKEPGEVHRHVRVHAPVTLQGAAFTADVVEEAARTLGVPRPVHFVPVEPGRAPRAAALATAMHAALAARGPVTRELEALVIETLTEVLATCTERGEVRVHERAPRAVRRAREYLRAHVSEPVTLDALAAHAGADKFHLIRAFRAELGIPPYEYLTHLRVARAAELLATGMTGAAAAHAVGLFDESQLHRHFRRILGVTPGRFARTMHRQHRPSGARGSGLACPA</sequence>
<evidence type="ECO:0000256" key="4">
    <source>
        <dbReference type="SAM" id="MobiDB-lite"/>
    </source>
</evidence>
<dbReference type="InterPro" id="IPR050204">
    <property type="entry name" value="AraC_XylS_family_regulators"/>
</dbReference>
<feature type="compositionally biased region" description="Basic and acidic residues" evidence="4">
    <location>
        <begin position="7"/>
        <end position="23"/>
    </location>
</feature>
<proteinExistence type="predicted"/>
<keyword evidence="7" id="KW-1185">Reference proteome</keyword>
<dbReference type="Pfam" id="PF12833">
    <property type="entry name" value="HTH_18"/>
    <property type="match status" value="1"/>
</dbReference>
<dbReference type="InterPro" id="IPR009057">
    <property type="entry name" value="Homeodomain-like_sf"/>
</dbReference>
<keyword evidence="2" id="KW-0238">DNA-binding</keyword>
<reference evidence="6" key="1">
    <citation type="submission" date="2021-08" db="EMBL/GenBank/DDBJ databases">
        <authorList>
            <person name="Stevens D.C."/>
        </authorList>
    </citation>
    <scope>NUCLEOTIDE SEQUENCE</scope>
    <source>
        <strain evidence="6">DSM 53165</strain>
    </source>
</reference>
<dbReference type="PROSITE" id="PS01124">
    <property type="entry name" value="HTH_ARAC_FAMILY_2"/>
    <property type="match status" value="1"/>
</dbReference>
<evidence type="ECO:0000313" key="7">
    <source>
        <dbReference type="Proteomes" id="UP001139031"/>
    </source>
</evidence>
<dbReference type="InterPro" id="IPR037923">
    <property type="entry name" value="HTH-like"/>
</dbReference>
<feature type="domain" description="HTH araC/xylS-type" evidence="5">
    <location>
        <begin position="189"/>
        <end position="286"/>
    </location>
</feature>
<dbReference type="Gene3D" id="1.10.10.60">
    <property type="entry name" value="Homeodomain-like"/>
    <property type="match status" value="2"/>
</dbReference>
<dbReference type="SUPFAM" id="SSF46689">
    <property type="entry name" value="Homeodomain-like"/>
    <property type="match status" value="2"/>
</dbReference>
<evidence type="ECO:0000256" key="3">
    <source>
        <dbReference type="ARBA" id="ARBA00023163"/>
    </source>
</evidence>
<dbReference type="SUPFAM" id="SSF51215">
    <property type="entry name" value="Regulatory protein AraC"/>
    <property type="match status" value="1"/>
</dbReference>
<dbReference type="Pfam" id="PF02311">
    <property type="entry name" value="AraC_binding"/>
    <property type="match status" value="1"/>
</dbReference>
<evidence type="ECO:0000259" key="5">
    <source>
        <dbReference type="PROSITE" id="PS01124"/>
    </source>
</evidence>
<dbReference type="PANTHER" id="PTHR46796">
    <property type="entry name" value="HTH-TYPE TRANSCRIPTIONAL ACTIVATOR RHAS-RELATED"/>
    <property type="match status" value="1"/>
</dbReference>
<dbReference type="InterPro" id="IPR018060">
    <property type="entry name" value="HTH_AraC"/>
</dbReference>
<gene>
    <name evidence="6" type="ORF">K7C98_24270</name>
</gene>
<keyword evidence="3" id="KW-0804">Transcription</keyword>
<organism evidence="6 7">
    <name type="scientific">Nannocystis pusilla</name>
    <dbReference type="NCBI Taxonomy" id="889268"/>
    <lineage>
        <taxon>Bacteria</taxon>
        <taxon>Pseudomonadati</taxon>
        <taxon>Myxococcota</taxon>
        <taxon>Polyangia</taxon>
        <taxon>Nannocystales</taxon>
        <taxon>Nannocystaceae</taxon>
        <taxon>Nannocystis</taxon>
    </lineage>
</organism>
<name>A0ABS7TVV8_9BACT</name>
<evidence type="ECO:0000256" key="1">
    <source>
        <dbReference type="ARBA" id="ARBA00023015"/>
    </source>
</evidence>
<feature type="region of interest" description="Disordered" evidence="4">
    <location>
        <begin position="1"/>
        <end position="23"/>
    </location>
</feature>